<keyword evidence="3" id="KW-0687">Ribonucleoprotein</keyword>
<comment type="similarity">
    <text evidence="1">Belongs to the bacterial ribosomal protein bL33 family.</text>
</comment>
<keyword evidence="2 6" id="KW-0689">Ribosomal protein</keyword>
<keyword evidence="7" id="KW-1185">Reference proteome</keyword>
<evidence type="ECO:0000313" key="6">
    <source>
        <dbReference type="EMBL" id="WPX97864.1"/>
    </source>
</evidence>
<dbReference type="NCBIfam" id="TIGR01023">
    <property type="entry name" value="rpmG_bact"/>
    <property type="match status" value="1"/>
</dbReference>
<evidence type="ECO:0000313" key="7">
    <source>
        <dbReference type="Proteomes" id="UP001325140"/>
    </source>
</evidence>
<proteinExistence type="inferred from homology"/>
<dbReference type="Gene3D" id="2.20.28.120">
    <property type="entry name" value="Ribosomal protein L33"/>
    <property type="match status" value="1"/>
</dbReference>
<dbReference type="GO" id="GO:0005840">
    <property type="term" value="C:ribosome"/>
    <property type="evidence" value="ECO:0007669"/>
    <property type="project" value="UniProtKB-KW"/>
</dbReference>
<dbReference type="Proteomes" id="UP001325140">
    <property type="component" value="Chromosome"/>
</dbReference>
<evidence type="ECO:0000256" key="5">
    <source>
        <dbReference type="ARBA" id="ARBA00035488"/>
    </source>
</evidence>
<dbReference type="InterPro" id="IPR038584">
    <property type="entry name" value="Ribosomal_bL33_sf"/>
</dbReference>
<dbReference type="PANTHER" id="PTHR15238:SF1">
    <property type="entry name" value="LARGE RIBOSOMAL SUBUNIT PROTEIN BL33M"/>
    <property type="match status" value="1"/>
</dbReference>
<evidence type="ECO:0000256" key="4">
    <source>
        <dbReference type="ARBA" id="ARBA00035176"/>
    </source>
</evidence>
<dbReference type="InterPro" id="IPR001705">
    <property type="entry name" value="Ribosomal_bL33"/>
</dbReference>
<protein>
    <recommendedName>
        <fullName evidence="4">Large ribosomal subunit protein bL33</fullName>
    </recommendedName>
    <alternativeName>
        <fullName evidence="5">50S ribosomal protein L33</fullName>
    </alternativeName>
</protein>
<reference evidence="6" key="1">
    <citation type="submission" date="2022-10" db="EMBL/GenBank/DDBJ databases">
        <title>Host association and intracellularity evolved multiple times independently in the Rickettsiales.</title>
        <authorList>
            <person name="Castelli M."/>
            <person name="Nardi T."/>
            <person name="Gammuto L."/>
            <person name="Bellinzona G."/>
            <person name="Sabaneyeva E."/>
            <person name="Potekhin A."/>
            <person name="Serra V."/>
            <person name="Petroni G."/>
            <person name="Sassera D."/>
        </authorList>
    </citation>
    <scope>NUCLEOTIDE SEQUENCE [LARGE SCALE GENOMIC DNA]</scope>
    <source>
        <strain evidence="6">US_Bl 11III1</strain>
    </source>
</reference>
<dbReference type="InterPro" id="IPR011332">
    <property type="entry name" value="Ribosomal_zn-bd"/>
</dbReference>
<accession>A0ABZ0UQ87</accession>
<dbReference type="SUPFAM" id="SSF57829">
    <property type="entry name" value="Zn-binding ribosomal proteins"/>
    <property type="match status" value="1"/>
</dbReference>
<dbReference type="Pfam" id="PF00471">
    <property type="entry name" value="Ribosomal_L33"/>
    <property type="match status" value="1"/>
</dbReference>
<name>A0ABZ0UQ87_9RICK</name>
<gene>
    <name evidence="6" type="ORF">Fokcrypt_00387</name>
</gene>
<sequence>MAAKKKGKKSKKSMLCRLISTGDTGFFYIRKKNSKSLYSLDCKKYDPVLRKHILFKEKKMSG</sequence>
<dbReference type="RefSeq" id="WP_323722510.1">
    <property type="nucleotide sequence ID" value="NZ_CP110343.1"/>
</dbReference>
<dbReference type="PANTHER" id="PTHR15238">
    <property type="entry name" value="54S RIBOSOMAL PROTEIN L39, MITOCHONDRIAL"/>
    <property type="match status" value="1"/>
</dbReference>
<evidence type="ECO:0000256" key="3">
    <source>
        <dbReference type="ARBA" id="ARBA00023274"/>
    </source>
</evidence>
<evidence type="ECO:0000256" key="1">
    <source>
        <dbReference type="ARBA" id="ARBA00007596"/>
    </source>
</evidence>
<organism evidence="6 7">
    <name type="scientific">Candidatus Fokinia crypta</name>
    <dbReference type="NCBI Taxonomy" id="1920990"/>
    <lineage>
        <taxon>Bacteria</taxon>
        <taxon>Pseudomonadati</taxon>
        <taxon>Pseudomonadota</taxon>
        <taxon>Alphaproteobacteria</taxon>
        <taxon>Rickettsiales</taxon>
        <taxon>Candidatus Midichloriaceae</taxon>
        <taxon>Candidatus Fokinia</taxon>
    </lineage>
</organism>
<dbReference type="EMBL" id="CP110343">
    <property type="protein sequence ID" value="WPX97864.1"/>
    <property type="molecule type" value="Genomic_DNA"/>
</dbReference>
<evidence type="ECO:0000256" key="2">
    <source>
        <dbReference type="ARBA" id="ARBA00022980"/>
    </source>
</evidence>